<evidence type="ECO:0000313" key="2">
    <source>
        <dbReference type="Proteomes" id="UP001168821"/>
    </source>
</evidence>
<dbReference type="EMBL" id="JALNTZ010000006">
    <property type="protein sequence ID" value="KAJ3648772.1"/>
    <property type="molecule type" value="Genomic_DNA"/>
</dbReference>
<evidence type="ECO:0000313" key="1">
    <source>
        <dbReference type="EMBL" id="KAJ3648772.1"/>
    </source>
</evidence>
<comment type="caution">
    <text evidence="1">The sequence shown here is derived from an EMBL/GenBank/DDBJ whole genome shotgun (WGS) entry which is preliminary data.</text>
</comment>
<accession>A0AA38MAH0</accession>
<name>A0AA38MAH0_9CUCU</name>
<sequence length="106" mass="12245">MWSVCLLGDRSGHVHRRGYQIHKFWLIKSLWYARTSTNHKVCLISHLGIETVCKCGFMFALIIHHCRIKAISERISAAAALRELGAHHPLLIMHLSNRRPHHTLFS</sequence>
<keyword evidence="2" id="KW-1185">Reference proteome</keyword>
<reference evidence="1" key="1">
    <citation type="journal article" date="2023" name="G3 (Bethesda)">
        <title>Whole genome assemblies of Zophobas morio and Tenebrio molitor.</title>
        <authorList>
            <person name="Kaur S."/>
            <person name="Stinson S.A."/>
            <person name="diCenzo G.C."/>
        </authorList>
    </citation>
    <scope>NUCLEOTIDE SEQUENCE</scope>
    <source>
        <strain evidence="1">QUZm001</strain>
    </source>
</reference>
<gene>
    <name evidence="1" type="ORF">Zmor_020548</name>
</gene>
<dbReference type="AlphaFoldDB" id="A0AA38MAH0"/>
<proteinExistence type="predicted"/>
<organism evidence="1 2">
    <name type="scientific">Zophobas morio</name>
    <dbReference type="NCBI Taxonomy" id="2755281"/>
    <lineage>
        <taxon>Eukaryota</taxon>
        <taxon>Metazoa</taxon>
        <taxon>Ecdysozoa</taxon>
        <taxon>Arthropoda</taxon>
        <taxon>Hexapoda</taxon>
        <taxon>Insecta</taxon>
        <taxon>Pterygota</taxon>
        <taxon>Neoptera</taxon>
        <taxon>Endopterygota</taxon>
        <taxon>Coleoptera</taxon>
        <taxon>Polyphaga</taxon>
        <taxon>Cucujiformia</taxon>
        <taxon>Tenebrionidae</taxon>
        <taxon>Zophobas</taxon>
    </lineage>
</organism>
<protein>
    <submittedName>
        <fullName evidence="1">Uncharacterized protein</fullName>
    </submittedName>
</protein>
<dbReference type="Proteomes" id="UP001168821">
    <property type="component" value="Unassembled WGS sequence"/>
</dbReference>